<dbReference type="RefSeq" id="WP_281763679.1">
    <property type="nucleotide sequence ID" value="NZ_BRVO01000001.1"/>
</dbReference>
<dbReference type="Proteomes" id="UP001143543">
    <property type="component" value="Unassembled WGS sequence"/>
</dbReference>
<dbReference type="PROSITE" id="PS00830">
    <property type="entry name" value="GREAB_2"/>
    <property type="match status" value="1"/>
</dbReference>
<protein>
    <recommendedName>
        <fullName evidence="3">3-oxoacyl-ACP synthase</fullName>
    </recommendedName>
</protein>
<dbReference type="Gene3D" id="3.10.50.30">
    <property type="entry name" value="Transcription elongation factor, GreA/GreB, C-terminal domain"/>
    <property type="match status" value="1"/>
</dbReference>
<name>A0ABQ5MG57_9FLAO</name>
<dbReference type="InterPro" id="IPR018151">
    <property type="entry name" value="TF_GreA/GreB_CS"/>
</dbReference>
<accession>A0ABQ5MG57</accession>
<gene>
    <name evidence="1" type="ORF">Y10_03880</name>
</gene>
<dbReference type="EMBL" id="BRVO01000001">
    <property type="protein sequence ID" value="GLB48020.1"/>
    <property type="molecule type" value="Genomic_DNA"/>
</dbReference>
<reference evidence="1" key="1">
    <citation type="submission" date="2022-07" db="EMBL/GenBank/DDBJ databases">
        <title>Taxonomy of Novel Oxalotrophic and Methylotrophic Bacteria.</title>
        <authorList>
            <person name="Sahin N."/>
            <person name="Tani A."/>
        </authorList>
    </citation>
    <scope>NUCLEOTIDE SEQUENCE</scope>
    <source>
        <strain evidence="1">Y10</strain>
    </source>
</reference>
<dbReference type="InterPro" id="IPR036953">
    <property type="entry name" value="GreA/GreB_C_sf"/>
</dbReference>
<organism evidence="1 2">
    <name type="scientific">Neptunitalea lumnitzerae</name>
    <dbReference type="NCBI Taxonomy" id="2965509"/>
    <lineage>
        <taxon>Bacteria</taxon>
        <taxon>Pseudomonadati</taxon>
        <taxon>Bacteroidota</taxon>
        <taxon>Flavobacteriia</taxon>
        <taxon>Flavobacteriales</taxon>
        <taxon>Flavobacteriaceae</taxon>
        <taxon>Neptunitalea</taxon>
    </lineage>
</organism>
<evidence type="ECO:0008006" key="3">
    <source>
        <dbReference type="Google" id="ProtNLM"/>
    </source>
</evidence>
<comment type="caution">
    <text evidence="1">The sequence shown here is derived from an EMBL/GenBank/DDBJ whole genome shotgun (WGS) entry which is preliminary data.</text>
</comment>
<keyword evidence="2" id="KW-1185">Reference proteome</keyword>
<sequence>MQQLKNRVLEHCKVSLTDKLHVLEITIKDLQESLLSETKSTAGDKHETGRAMVQLEMEKTGHKIGSIQQELQIVNRILADTIKQQDVVRLGSMVNTSNGIYLLSVGQGVVKCEDAVVYAVSLKSPIAVALIGKRVGEEISFMGKTILIKAIV</sequence>
<evidence type="ECO:0000313" key="1">
    <source>
        <dbReference type="EMBL" id="GLB48020.1"/>
    </source>
</evidence>
<proteinExistence type="predicted"/>
<evidence type="ECO:0000313" key="2">
    <source>
        <dbReference type="Proteomes" id="UP001143543"/>
    </source>
</evidence>